<evidence type="ECO:0000313" key="2">
    <source>
        <dbReference type="Proteomes" id="UP000004374"/>
    </source>
</evidence>
<organism evidence="1 2">
    <name type="scientific">Rheinheimera nanhaiensis E407-8</name>
    <dbReference type="NCBI Taxonomy" id="562729"/>
    <lineage>
        <taxon>Bacteria</taxon>
        <taxon>Pseudomonadati</taxon>
        <taxon>Pseudomonadota</taxon>
        <taxon>Gammaproteobacteria</taxon>
        <taxon>Chromatiales</taxon>
        <taxon>Chromatiaceae</taxon>
        <taxon>Rheinheimera</taxon>
    </lineage>
</organism>
<dbReference type="EMBL" id="BAFK01000003">
    <property type="protein sequence ID" value="GAB57725.1"/>
    <property type="molecule type" value="Genomic_DNA"/>
</dbReference>
<reference evidence="1 2" key="1">
    <citation type="journal article" date="2012" name="J. Bacteriol.">
        <title>Genome Sequence of the Protease-Producing Bacterium Rheinheimera nanhaiensis E407-8T, Isolated from Deep-Sea Sediment of the South China Sea.</title>
        <authorList>
            <person name="Zhang X.-Y."/>
            <person name="Zhang Y.-J."/>
            <person name="Qin Q.-L."/>
            <person name="Xie B.-B."/>
            <person name="Chen X.-L."/>
            <person name="Zhou B.-C."/>
            <person name="Zhang Y.-Z."/>
        </authorList>
    </citation>
    <scope>NUCLEOTIDE SEQUENCE [LARGE SCALE GENOMIC DNA]</scope>
    <source>
        <strain evidence="1 2">E407-8</strain>
    </source>
</reference>
<dbReference type="Proteomes" id="UP000004374">
    <property type="component" value="Unassembled WGS sequence"/>
</dbReference>
<evidence type="ECO:0000313" key="1">
    <source>
        <dbReference type="EMBL" id="GAB57725.1"/>
    </source>
</evidence>
<proteinExistence type="predicted"/>
<comment type="caution">
    <text evidence="1">The sequence shown here is derived from an EMBL/GenBank/DDBJ whole genome shotgun (WGS) entry which is preliminary data.</text>
</comment>
<name>I1DUJ7_9GAMM</name>
<gene>
    <name evidence="1" type="ORF">RNAN_0694</name>
</gene>
<protein>
    <submittedName>
        <fullName evidence="1">Uncharacterized protein</fullName>
    </submittedName>
</protein>
<dbReference type="AlphaFoldDB" id="I1DUJ7"/>
<dbReference type="STRING" id="562729.RNAN_0694"/>
<sequence length="39" mass="4402">MLHLESISIGHHIWRNMLAQQQFDTGKAKGRRGCPAVLT</sequence>
<keyword evidence="2" id="KW-1185">Reference proteome</keyword>
<accession>I1DUJ7</accession>